<accession>A0ABV1E4D9</accession>
<dbReference type="Proteomes" id="UP001464378">
    <property type="component" value="Unassembled WGS sequence"/>
</dbReference>
<comment type="caution">
    <text evidence="1">The sequence shown here is derived from an EMBL/GenBank/DDBJ whole genome shotgun (WGS) entry which is preliminary data.</text>
</comment>
<evidence type="ECO:0000313" key="2">
    <source>
        <dbReference type="Proteomes" id="UP001464378"/>
    </source>
</evidence>
<protein>
    <submittedName>
        <fullName evidence="1">Uncharacterized protein</fullName>
    </submittedName>
</protein>
<gene>
    <name evidence="1" type="ORF">WMO64_01680</name>
</gene>
<evidence type="ECO:0000313" key="1">
    <source>
        <dbReference type="EMBL" id="MEQ2442176.1"/>
    </source>
</evidence>
<proteinExistence type="predicted"/>
<dbReference type="RefSeq" id="WP_349230798.1">
    <property type="nucleotide sequence ID" value="NZ_JBBMFK010000002.1"/>
</dbReference>
<organism evidence="1 2">
    <name type="scientific">Pseudoflavonifractor intestinihominis</name>
    <dbReference type="NCBI Taxonomy" id="3133171"/>
    <lineage>
        <taxon>Bacteria</taxon>
        <taxon>Bacillati</taxon>
        <taxon>Bacillota</taxon>
        <taxon>Clostridia</taxon>
        <taxon>Eubacteriales</taxon>
        <taxon>Oscillospiraceae</taxon>
        <taxon>Pseudoflavonifractor</taxon>
    </lineage>
</organism>
<dbReference type="EMBL" id="JBBMFK010000002">
    <property type="protein sequence ID" value="MEQ2442176.1"/>
    <property type="molecule type" value="Genomic_DNA"/>
</dbReference>
<reference evidence="1 2" key="1">
    <citation type="submission" date="2024-03" db="EMBL/GenBank/DDBJ databases">
        <title>Human intestinal bacterial collection.</title>
        <authorList>
            <person name="Pauvert C."/>
            <person name="Hitch T.C.A."/>
            <person name="Clavel T."/>
        </authorList>
    </citation>
    <scope>NUCLEOTIDE SEQUENCE [LARGE SCALE GENOMIC DNA]</scope>
    <source>
        <strain evidence="1 2">CLA-AP-H29</strain>
    </source>
</reference>
<sequence>MFGGVGQRLEPPDAMIEDGEHNCYIIRYMQDRIEDLEQLRHCYQSAADRYYFARAESSSDLPELYIVFLCNYDYYGLGHAMYYMDDIYDGYEIDNGRHMVILNSRYRVANAAPQIIGVLDSIRAKEDS</sequence>
<keyword evidence="2" id="KW-1185">Reference proteome</keyword>
<name>A0ABV1E4D9_9FIRM</name>